<accession>A0A9W8W6W6</accession>
<comment type="caution">
    <text evidence="1">The sequence shown here is derived from an EMBL/GenBank/DDBJ whole genome shotgun (WGS) entry which is preliminary data.</text>
</comment>
<evidence type="ECO:0000313" key="1">
    <source>
        <dbReference type="EMBL" id="KAJ4314017.1"/>
    </source>
</evidence>
<evidence type="ECO:0000313" key="2">
    <source>
        <dbReference type="Proteomes" id="UP001140502"/>
    </source>
</evidence>
<sequence length="220" mass="25643">MSSATSVQHLYATEGLLFRTPPEHLQCPEIGQLLGDIRGRQTAAGWVEFRVNYILEQCDVEFMTMVFFSENAFWISAIERVARRWLEVIPPYHFIRLVKAILTARFNYIAVYGLRLPDSDVACSANILLFSFLLHRGAHQMVFEAPDVSVAEWDRDVIEDHIDSTRAYKVQRWTRIHDYALLYDLSDPIVFNEIVNFIRARGPPTRTLQSLQEEYETWWG</sequence>
<dbReference type="Proteomes" id="UP001140502">
    <property type="component" value="Unassembled WGS sequence"/>
</dbReference>
<gene>
    <name evidence="1" type="ORF">N0V84_009124</name>
</gene>
<proteinExistence type="predicted"/>
<name>A0A9W8W6W6_9HYPO</name>
<dbReference type="OrthoDB" id="4998165at2759"/>
<protein>
    <submittedName>
        <fullName evidence="1">Uncharacterized protein</fullName>
    </submittedName>
</protein>
<organism evidence="1 2">
    <name type="scientific">Fusarium piperis</name>
    <dbReference type="NCBI Taxonomy" id="1435070"/>
    <lineage>
        <taxon>Eukaryota</taxon>
        <taxon>Fungi</taxon>
        <taxon>Dikarya</taxon>
        <taxon>Ascomycota</taxon>
        <taxon>Pezizomycotina</taxon>
        <taxon>Sordariomycetes</taxon>
        <taxon>Hypocreomycetidae</taxon>
        <taxon>Hypocreales</taxon>
        <taxon>Nectriaceae</taxon>
        <taxon>Fusarium</taxon>
        <taxon>Fusarium solani species complex</taxon>
    </lineage>
</organism>
<reference evidence="1" key="1">
    <citation type="submission" date="2022-10" db="EMBL/GenBank/DDBJ databases">
        <title>Tapping the CABI collections for fungal endophytes: first genome assemblies for Collariella, Neodidymelliopsis, Ascochyta clinopodiicola, Didymella pomorum, Didymosphaeria variabile, Neocosmospora piperis and Neocucurbitaria cava.</title>
        <authorList>
            <person name="Hill R."/>
        </authorList>
    </citation>
    <scope>NUCLEOTIDE SEQUENCE</scope>
    <source>
        <strain evidence="1">IMI 366586</strain>
    </source>
</reference>
<keyword evidence="2" id="KW-1185">Reference proteome</keyword>
<dbReference type="AlphaFoldDB" id="A0A9W8W6W6"/>
<dbReference type="EMBL" id="JAPEUR010000242">
    <property type="protein sequence ID" value="KAJ4314017.1"/>
    <property type="molecule type" value="Genomic_DNA"/>
</dbReference>